<gene>
    <name evidence="1" type="ORF">VA602_14900</name>
</gene>
<dbReference type="Proteomes" id="UP001302573">
    <property type="component" value="Unassembled WGS sequence"/>
</dbReference>
<protein>
    <submittedName>
        <fullName evidence="1">Diguanylate cyclase</fullName>
    </submittedName>
</protein>
<keyword evidence="2" id="KW-1185">Reference proteome</keyword>
<sequence>MKSQPDAASRVAAEVVTQLPVPSRLGMLRFERLNEASWAMLYLDPGCDRQFGLPAAELCALIGSPYASLMEPEARYKLHDEIQLQLARRN</sequence>
<name>A0ABU5VGZ2_9PSED</name>
<evidence type="ECO:0000313" key="2">
    <source>
        <dbReference type="Proteomes" id="UP001302573"/>
    </source>
</evidence>
<organism evidence="1 2">
    <name type="scientific">Pseudomonas machongensis</name>
    <dbReference type="NCBI Taxonomy" id="3110229"/>
    <lineage>
        <taxon>Bacteria</taxon>
        <taxon>Pseudomonadati</taxon>
        <taxon>Pseudomonadota</taxon>
        <taxon>Gammaproteobacteria</taxon>
        <taxon>Pseudomonadales</taxon>
        <taxon>Pseudomonadaceae</taxon>
        <taxon>Pseudomonas</taxon>
    </lineage>
</organism>
<feature type="non-terminal residue" evidence="1">
    <location>
        <position position="90"/>
    </location>
</feature>
<reference evidence="1 2" key="1">
    <citation type="submission" date="2023-12" db="EMBL/GenBank/DDBJ databases">
        <title>Pseudomonas machongensis sp. nov., isolated from wilted pepper plants (Capsicum annuum).</title>
        <authorList>
            <person name="Qiu M."/>
            <person name="Li Y."/>
            <person name="Liu Q."/>
            <person name="Zhang X."/>
            <person name="Huang Y."/>
            <person name="Guo R."/>
            <person name="Hu M."/>
            <person name="Zhou J."/>
            <person name="Zhou X."/>
        </authorList>
    </citation>
    <scope>NUCLEOTIDE SEQUENCE [LARGE SCALE GENOMIC DNA]</scope>
    <source>
        <strain evidence="1 2">MH2</strain>
    </source>
</reference>
<evidence type="ECO:0000313" key="1">
    <source>
        <dbReference type="EMBL" id="MEA5672625.1"/>
    </source>
</evidence>
<accession>A0ABU5VGZ2</accession>
<comment type="caution">
    <text evidence="1">The sequence shown here is derived from an EMBL/GenBank/DDBJ whole genome shotgun (WGS) entry which is preliminary data.</text>
</comment>
<dbReference type="EMBL" id="JAYFUI010000151">
    <property type="protein sequence ID" value="MEA5672625.1"/>
    <property type="molecule type" value="Genomic_DNA"/>
</dbReference>
<proteinExistence type="predicted"/>